<keyword evidence="3" id="KW-1185">Reference proteome</keyword>
<evidence type="ECO:0000256" key="1">
    <source>
        <dbReference type="SAM" id="SignalP"/>
    </source>
</evidence>
<evidence type="ECO:0000313" key="2">
    <source>
        <dbReference type="EMBL" id="GAA3931505.1"/>
    </source>
</evidence>
<dbReference type="EMBL" id="BAAAZU010000030">
    <property type="protein sequence ID" value="GAA3931505.1"/>
    <property type="molecule type" value="Genomic_DNA"/>
</dbReference>
<feature type="signal peptide" evidence="1">
    <location>
        <begin position="1"/>
        <end position="22"/>
    </location>
</feature>
<feature type="chain" id="PRO_5046890245" evidence="1">
    <location>
        <begin position="23"/>
        <end position="170"/>
    </location>
</feature>
<sequence length="170" mass="18562">MNIKTASIFALLTMLVAGCSQQPTPDAATEADESPAAPVEQVVEKPARGALEEPLPEGVQLNFRYHVRGDRVLDKDGRRDRRRVGMEYLEGDQGTTFASVEKSMTAAGFTLRDRKEMDNGNIRAKFAKPRYGTVIVTVTPGMDVKARNPAAVGRIFLSWPVPKAEESEAG</sequence>
<reference evidence="3" key="1">
    <citation type="journal article" date="2019" name="Int. J. Syst. Evol. Microbiol.">
        <title>The Global Catalogue of Microorganisms (GCM) 10K type strain sequencing project: providing services to taxonomists for standard genome sequencing and annotation.</title>
        <authorList>
            <consortium name="The Broad Institute Genomics Platform"/>
            <consortium name="The Broad Institute Genome Sequencing Center for Infectious Disease"/>
            <person name="Wu L."/>
            <person name="Ma J."/>
        </authorList>
    </citation>
    <scope>NUCLEOTIDE SEQUENCE [LARGE SCALE GENOMIC DNA]</scope>
    <source>
        <strain evidence="3">JCM 16916</strain>
    </source>
</reference>
<comment type="caution">
    <text evidence="2">The sequence shown here is derived from an EMBL/GenBank/DDBJ whole genome shotgun (WGS) entry which is preliminary data.</text>
</comment>
<dbReference type="PROSITE" id="PS51257">
    <property type="entry name" value="PROKAR_LIPOPROTEIN"/>
    <property type="match status" value="1"/>
</dbReference>
<organism evidence="2 3">
    <name type="scientific">Luteimonas lutimaris</name>
    <dbReference type="NCBI Taxonomy" id="698645"/>
    <lineage>
        <taxon>Bacteria</taxon>
        <taxon>Pseudomonadati</taxon>
        <taxon>Pseudomonadota</taxon>
        <taxon>Gammaproteobacteria</taxon>
        <taxon>Lysobacterales</taxon>
        <taxon>Lysobacteraceae</taxon>
        <taxon>Luteimonas</taxon>
    </lineage>
</organism>
<accession>A0ABP7MYP6</accession>
<gene>
    <name evidence="2" type="ORF">GCM10022229_26290</name>
</gene>
<name>A0ABP7MYP6_9GAMM</name>
<keyword evidence="1" id="KW-0732">Signal</keyword>
<evidence type="ECO:0000313" key="3">
    <source>
        <dbReference type="Proteomes" id="UP001501727"/>
    </source>
</evidence>
<dbReference type="RefSeq" id="WP_344760471.1">
    <property type="nucleotide sequence ID" value="NZ_BAAAZU010000030.1"/>
</dbReference>
<proteinExistence type="predicted"/>
<dbReference type="Proteomes" id="UP001501727">
    <property type="component" value="Unassembled WGS sequence"/>
</dbReference>
<protein>
    <submittedName>
        <fullName evidence="2">Uncharacterized protein</fullName>
    </submittedName>
</protein>